<evidence type="ECO:0000256" key="1">
    <source>
        <dbReference type="ARBA" id="ARBA00004496"/>
    </source>
</evidence>
<organism evidence="10">
    <name type="scientific">marine metagenome</name>
    <dbReference type="NCBI Taxonomy" id="408172"/>
    <lineage>
        <taxon>unclassified sequences</taxon>
        <taxon>metagenomes</taxon>
        <taxon>ecological metagenomes</taxon>
    </lineage>
</organism>
<name>A0A381R7F9_9ZZZZ</name>
<evidence type="ECO:0000256" key="6">
    <source>
        <dbReference type="ARBA" id="ARBA00023306"/>
    </source>
</evidence>
<dbReference type="GO" id="GO:0030428">
    <property type="term" value="C:cell septum"/>
    <property type="evidence" value="ECO:0007669"/>
    <property type="project" value="TreeGrafter"/>
</dbReference>
<dbReference type="PANTHER" id="PTHR34981:SF1">
    <property type="entry name" value="CELL DIVISION PROTEIN ZAPA"/>
    <property type="match status" value="1"/>
</dbReference>
<keyword evidence="5" id="KW-0717">Septation</keyword>
<dbReference type="GO" id="GO:0043093">
    <property type="term" value="P:FtsZ-dependent cytokinesis"/>
    <property type="evidence" value="ECO:0007669"/>
    <property type="project" value="TreeGrafter"/>
</dbReference>
<comment type="subcellular location">
    <subcellularLocation>
        <location evidence="1">Cytoplasm</location>
    </subcellularLocation>
</comment>
<evidence type="ECO:0000256" key="3">
    <source>
        <dbReference type="ARBA" id="ARBA00022490"/>
    </source>
</evidence>
<protein>
    <recommendedName>
        <fullName evidence="2">Cell division protein ZapA</fullName>
    </recommendedName>
    <alternativeName>
        <fullName evidence="9">Z ring-associated protein ZapA</fullName>
    </alternativeName>
</protein>
<dbReference type="Pfam" id="PF05164">
    <property type="entry name" value="ZapA"/>
    <property type="match status" value="1"/>
</dbReference>
<dbReference type="InterPro" id="IPR007838">
    <property type="entry name" value="Cell_div_ZapA-like"/>
</dbReference>
<keyword evidence="3" id="KW-0963">Cytoplasm</keyword>
<dbReference type="InterPro" id="IPR036192">
    <property type="entry name" value="Cell_div_ZapA-like_sf"/>
</dbReference>
<comment type="subunit">
    <text evidence="8">Homodimer. Interacts with FtsZ.</text>
</comment>
<evidence type="ECO:0000256" key="4">
    <source>
        <dbReference type="ARBA" id="ARBA00022618"/>
    </source>
</evidence>
<comment type="function">
    <text evidence="7">Activator of cell division through the inhibition of FtsZ GTPase activity, therefore promoting FtsZ assembly into bundles of protofilaments necessary for the formation of the division Z ring. It is recruited early at mid-cell but it is not essential for cell division.</text>
</comment>
<dbReference type="InterPro" id="IPR042233">
    <property type="entry name" value="Cell_div_ZapA_N"/>
</dbReference>
<evidence type="ECO:0000256" key="8">
    <source>
        <dbReference type="ARBA" id="ARBA00026068"/>
    </source>
</evidence>
<keyword evidence="6" id="KW-0131">Cell cycle</keyword>
<evidence type="ECO:0000313" key="10">
    <source>
        <dbReference type="EMBL" id="SUZ85463.1"/>
    </source>
</evidence>
<reference evidence="10" key="1">
    <citation type="submission" date="2018-05" db="EMBL/GenBank/DDBJ databases">
        <authorList>
            <person name="Lanie J.A."/>
            <person name="Ng W.-L."/>
            <person name="Kazmierczak K.M."/>
            <person name="Andrzejewski T.M."/>
            <person name="Davidsen T.M."/>
            <person name="Wayne K.J."/>
            <person name="Tettelin H."/>
            <person name="Glass J.I."/>
            <person name="Rusch D."/>
            <person name="Podicherti R."/>
            <person name="Tsui H.-C.T."/>
            <person name="Winkler M.E."/>
        </authorList>
    </citation>
    <scope>NUCLEOTIDE SEQUENCE</scope>
</reference>
<dbReference type="GO" id="GO:0005829">
    <property type="term" value="C:cytosol"/>
    <property type="evidence" value="ECO:0007669"/>
    <property type="project" value="TreeGrafter"/>
</dbReference>
<evidence type="ECO:0000256" key="7">
    <source>
        <dbReference type="ARBA" id="ARBA00024910"/>
    </source>
</evidence>
<dbReference type="GO" id="GO:0032153">
    <property type="term" value="C:cell division site"/>
    <property type="evidence" value="ECO:0007669"/>
    <property type="project" value="TreeGrafter"/>
</dbReference>
<dbReference type="Gene3D" id="1.20.5.50">
    <property type="match status" value="1"/>
</dbReference>
<dbReference type="PANTHER" id="PTHR34981">
    <property type="entry name" value="CELL DIVISION PROTEIN ZAPA"/>
    <property type="match status" value="1"/>
</dbReference>
<dbReference type="SUPFAM" id="SSF102829">
    <property type="entry name" value="Cell division protein ZapA-like"/>
    <property type="match status" value="1"/>
</dbReference>
<proteinExistence type="predicted"/>
<dbReference type="GO" id="GO:0000917">
    <property type="term" value="P:division septum assembly"/>
    <property type="evidence" value="ECO:0007669"/>
    <property type="project" value="UniProtKB-KW"/>
</dbReference>
<evidence type="ECO:0000256" key="5">
    <source>
        <dbReference type="ARBA" id="ARBA00023210"/>
    </source>
</evidence>
<evidence type="ECO:0000256" key="9">
    <source>
        <dbReference type="ARBA" id="ARBA00033158"/>
    </source>
</evidence>
<dbReference type="AlphaFoldDB" id="A0A381R7F9"/>
<evidence type="ECO:0000256" key="2">
    <source>
        <dbReference type="ARBA" id="ARBA00015195"/>
    </source>
</evidence>
<dbReference type="Gene3D" id="3.30.160.880">
    <property type="entry name" value="Cell division protein ZapA protomer, N-terminal domain"/>
    <property type="match status" value="1"/>
</dbReference>
<gene>
    <name evidence="10" type="ORF">METZ01_LOCUS38317</name>
</gene>
<keyword evidence="4" id="KW-0132">Cell division</keyword>
<dbReference type="EMBL" id="UINC01001637">
    <property type="protein sequence ID" value="SUZ85463.1"/>
    <property type="molecule type" value="Genomic_DNA"/>
</dbReference>
<accession>A0A381R7F9</accession>
<sequence length="104" mass="11739">MNEQSSAVQVKILDKEYQVNCPPADQEALMKSAKYLDENMRKIKGRGNIHGAEKIAVMAALNITHDMLKKNHVITEARHTTAQQLKDIEDKIDIALATNRQLEI</sequence>
<dbReference type="GO" id="GO:0000921">
    <property type="term" value="P:septin ring assembly"/>
    <property type="evidence" value="ECO:0007669"/>
    <property type="project" value="TreeGrafter"/>
</dbReference>